<organism evidence="1 2">
    <name type="scientific">Paractinoplanes ferrugineus</name>
    <dbReference type="NCBI Taxonomy" id="113564"/>
    <lineage>
        <taxon>Bacteria</taxon>
        <taxon>Bacillati</taxon>
        <taxon>Actinomycetota</taxon>
        <taxon>Actinomycetes</taxon>
        <taxon>Micromonosporales</taxon>
        <taxon>Micromonosporaceae</taxon>
        <taxon>Paractinoplanes</taxon>
    </lineage>
</organism>
<reference evidence="1" key="1">
    <citation type="submission" date="2021-01" db="EMBL/GenBank/DDBJ databases">
        <title>Whole genome shotgun sequence of Actinoplanes ferrugineus NBRC 15555.</title>
        <authorList>
            <person name="Komaki H."/>
            <person name="Tamura T."/>
        </authorList>
    </citation>
    <scope>NUCLEOTIDE SEQUENCE</scope>
    <source>
        <strain evidence="1">NBRC 15555</strain>
    </source>
</reference>
<dbReference type="AlphaFoldDB" id="A0A919J5C0"/>
<name>A0A919J5C0_9ACTN</name>
<keyword evidence="2" id="KW-1185">Reference proteome</keyword>
<evidence type="ECO:0000313" key="2">
    <source>
        <dbReference type="Proteomes" id="UP000598174"/>
    </source>
</evidence>
<dbReference type="EMBL" id="BOMM01000052">
    <property type="protein sequence ID" value="GIE14165.1"/>
    <property type="molecule type" value="Genomic_DNA"/>
</dbReference>
<evidence type="ECO:0000313" key="1">
    <source>
        <dbReference type="EMBL" id="GIE14165.1"/>
    </source>
</evidence>
<proteinExistence type="predicted"/>
<protein>
    <submittedName>
        <fullName evidence="1">Uncharacterized protein</fullName>
    </submittedName>
</protein>
<dbReference type="Proteomes" id="UP000598174">
    <property type="component" value="Unassembled WGS sequence"/>
</dbReference>
<comment type="caution">
    <text evidence="1">The sequence shown here is derived from an EMBL/GenBank/DDBJ whole genome shotgun (WGS) entry which is preliminary data.</text>
</comment>
<dbReference type="RefSeq" id="WP_203820583.1">
    <property type="nucleotide sequence ID" value="NZ_BAAABP010000015.1"/>
</dbReference>
<gene>
    <name evidence="1" type="ORF">Afe05nite_60050</name>
</gene>
<sequence length="250" mass="27914">MDNAISVTGPYPASPTVRHCDAGGHRLGPGQPWWLITDPSRGWHHNTGASCAAHLPSQGAVGEGHLYRVGDLFDADRTSWPQGSHLWLDSDGDTRLALFLNNPSRREISAVESGTPRFAWSEKDVNGFLLFKYGDSPWNDAPFNPHRLSEPFTAQQIPRGTHSRTFTFLVHADTGRIAAMRMFTWPAYFLNHVVGSVHRLAARDYSDIAAHTELQDFYRRYPDGPSLYRLVRTLPPGATCTGGQREDRPH</sequence>
<accession>A0A919J5C0</accession>